<name>A0ABW8NWX2_9PSED</name>
<feature type="domain" description="D-isomer specific 2-hydroxyacid dehydrogenase catalytic" evidence="5">
    <location>
        <begin position="36"/>
        <end position="314"/>
    </location>
</feature>
<dbReference type="PANTHER" id="PTHR43761:SF1">
    <property type="entry name" value="D-ISOMER SPECIFIC 2-HYDROXYACID DEHYDROGENASE CATALYTIC DOMAIN-CONTAINING PROTEIN-RELATED"/>
    <property type="match status" value="1"/>
</dbReference>
<dbReference type="EMBL" id="JAHWXS010000009">
    <property type="protein sequence ID" value="MFK5733899.1"/>
    <property type="molecule type" value="Genomic_DNA"/>
</dbReference>
<comment type="caution">
    <text evidence="7">The sequence shown here is derived from an EMBL/GenBank/DDBJ whole genome shotgun (WGS) entry which is preliminary data.</text>
</comment>
<dbReference type="Gene3D" id="3.40.50.720">
    <property type="entry name" value="NAD(P)-binding Rossmann-like Domain"/>
    <property type="match status" value="2"/>
</dbReference>
<dbReference type="InterPro" id="IPR036291">
    <property type="entry name" value="NAD(P)-bd_dom_sf"/>
</dbReference>
<dbReference type="SUPFAM" id="SSF52283">
    <property type="entry name" value="Formate/glycerate dehydrogenase catalytic domain-like"/>
    <property type="match status" value="1"/>
</dbReference>
<dbReference type="RefSeq" id="WP_405129404.1">
    <property type="nucleotide sequence ID" value="NZ_JAHWXS010000009.1"/>
</dbReference>
<evidence type="ECO:0000256" key="4">
    <source>
        <dbReference type="RuleBase" id="RU003719"/>
    </source>
</evidence>
<dbReference type="Pfam" id="PF00389">
    <property type="entry name" value="2-Hacid_dh"/>
    <property type="match status" value="1"/>
</dbReference>
<keyword evidence="3" id="KW-0520">NAD</keyword>
<evidence type="ECO:0000256" key="1">
    <source>
        <dbReference type="ARBA" id="ARBA00005854"/>
    </source>
</evidence>
<dbReference type="InterPro" id="IPR006140">
    <property type="entry name" value="D-isomer_DH_NAD-bd"/>
</dbReference>
<comment type="similarity">
    <text evidence="1 4">Belongs to the D-isomer specific 2-hydroxyacid dehydrogenase family.</text>
</comment>
<dbReference type="InterPro" id="IPR006139">
    <property type="entry name" value="D-isomer_2_OHA_DH_cat_dom"/>
</dbReference>
<dbReference type="SUPFAM" id="SSF51735">
    <property type="entry name" value="NAD(P)-binding Rossmann-fold domains"/>
    <property type="match status" value="1"/>
</dbReference>
<dbReference type="InterPro" id="IPR050418">
    <property type="entry name" value="D-iso_2-hydroxyacid_DH_PdxB"/>
</dbReference>
<evidence type="ECO:0000313" key="8">
    <source>
        <dbReference type="Proteomes" id="UP001621534"/>
    </source>
</evidence>
<protein>
    <submittedName>
        <fullName evidence="7">D-2-hydroxyacid dehydrogenase</fullName>
    </submittedName>
</protein>
<evidence type="ECO:0000256" key="2">
    <source>
        <dbReference type="ARBA" id="ARBA00023002"/>
    </source>
</evidence>
<organism evidence="7 8">
    <name type="scientific">Pseudomonas urmiensis</name>
    <dbReference type="NCBI Taxonomy" id="2745493"/>
    <lineage>
        <taxon>Bacteria</taxon>
        <taxon>Pseudomonadati</taxon>
        <taxon>Pseudomonadota</taxon>
        <taxon>Gammaproteobacteria</taxon>
        <taxon>Pseudomonadales</taxon>
        <taxon>Pseudomonadaceae</taxon>
        <taxon>Pseudomonas</taxon>
    </lineage>
</organism>
<keyword evidence="8" id="KW-1185">Reference proteome</keyword>
<dbReference type="PROSITE" id="PS00670">
    <property type="entry name" value="D_2_HYDROXYACID_DH_2"/>
    <property type="match status" value="1"/>
</dbReference>
<dbReference type="PROSITE" id="PS00671">
    <property type="entry name" value="D_2_HYDROXYACID_DH_3"/>
    <property type="match status" value="1"/>
</dbReference>
<reference evidence="7 8" key="1">
    <citation type="journal article" date="2012" name="Plant Soil">
        <title>Screening of plant growth-promoting traits in arsenic-resistant bacteria isolated from the rhizosphere of soybean plants from Argentinean agricultural soil.</title>
        <authorList>
            <person name="Wevar Oller A.L."/>
            <person name="Talano M.A."/>
            <person name="Agostini E."/>
        </authorList>
    </citation>
    <scope>NUCLEOTIDE SEQUENCE [LARGE SCALE GENOMIC DNA]</scope>
    <source>
        <strain evidence="7 8">AW4</strain>
    </source>
</reference>
<accession>A0ABW8NWX2</accession>
<feature type="domain" description="D-isomer specific 2-hydroxyacid dehydrogenase NAD-binding" evidence="6">
    <location>
        <begin position="109"/>
        <end position="288"/>
    </location>
</feature>
<sequence length="324" mass="36041">MSEHIVFLDDEGLAPSTRLKRPDCAHTWQQFAYTHPDQVVEHLKDATIALTCSVPLREEHLRQLPKLKMISLALTGRDMVDLDYCDAHGIEVSSVPGYAANTVAEHSLAMILELFRRPAAFTRLMRQVHAGEKPHQNIYFNHRIRDVRDKQLAIIGSGPIALRLAHLARAFGMQVLFEDRAGKRPAPDARPLAELLRNCDVLSINCPLTAETYNLIGAEQLALMKTDAVVVNTGRGGVINEAALIEALNNDRLGGVALDVVEHEPLHPSNPLFKLIDRDDFLLNPHIAWSSEDAMQQLMDSAIANINDFVSRDTLSPLKRTVHA</sequence>
<proteinExistence type="inferred from homology"/>
<evidence type="ECO:0000256" key="3">
    <source>
        <dbReference type="ARBA" id="ARBA00023027"/>
    </source>
</evidence>
<evidence type="ECO:0000313" key="7">
    <source>
        <dbReference type="EMBL" id="MFK5733899.1"/>
    </source>
</evidence>
<dbReference type="Proteomes" id="UP001621534">
    <property type="component" value="Unassembled WGS sequence"/>
</dbReference>
<gene>
    <name evidence="7" type="ORF">KW869_10200</name>
</gene>
<evidence type="ECO:0000259" key="5">
    <source>
        <dbReference type="Pfam" id="PF00389"/>
    </source>
</evidence>
<dbReference type="InterPro" id="IPR029753">
    <property type="entry name" value="D-isomer_DH_CS"/>
</dbReference>
<dbReference type="Pfam" id="PF02826">
    <property type="entry name" value="2-Hacid_dh_C"/>
    <property type="match status" value="1"/>
</dbReference>
<keyword evidence="2 4" id="KW-0560">Oxidoreductase</keyword>
<evidence type="ECO:0000259" key="6">
    <source>
        <dbReference type="Pfam" id="PF02826"/>
    </source>
</evidence>
<dbReference type="PANTHER" id="PTHR43761">
    <property type="entry name" value="D-ISOMER SPECIFIC 2-HYDROXYACID DEHYDROGENASE FAMILY PROTEIN (AFU_ORTHOLOGUE AFUA_1G13630)"/>
    <property type="match status" value="1"/>
</dbReference>